<gene>
    <name evidence="2" type="ORF">FHR33_005370</name>
</gene>
<reference evidence="2 3" key="1">
    <citation type="submission" date="2020-08" db="EMBL/GenBank/DDBJ databases">
        <title>Sequencing the genomes of 1000 actinobacteria strains.</title>
        <authorList>
            <person name="Klenk H.-P."/>
        </authorList>
    </citation>
    <scope>NUCLEOTIDE SEQUENCE [LARGE SCALE GENOMIC DNA]</scope>
    <source>
        <strain evidence="2 3">DSM 44320</strain>
    </source>
</reference>
<dbReference type="Pfam" id="PF19950">
    <property type="entry name" value="DUF6412"/>
    <property type="match status" value="1"/>
</dbReference>
<proteinExistence type="predicted"/>
<keyword evidence="3" id="KW-1185">Reference proteome</keyword>
<protein>
    <submittedName>
        <fullName evidence="2">Uncharacterized protein</fullName>
    </submittedName>
</protein>
<sequence length="73" mass="7698">MFHFALADPAGLVLIAGLVLVLLAVWASSVLVAQTGGTPTFPMAYARKSAFPRQCDPDAAGRPRPRAPSSRSF</sequence>
<evidence type="ECO:0000256" key="1">
    <source>
        <dbReference type="SAM" id="MobiDB-lite"/>
    </source>
</evidence>
<dbReference type="GeneID" id="95396448"/>
<dbReference type="Proteomes" id="UP000579945">
    <property type="component" value="Unassembled WGS sequence"/>
</dbReference>
<feature type="region of interest" description="Disordered" evidence="1">
    <location>
        <begin position="54"/>
        <end position="73"/>
    </location>
</feature>
<dbReference type="InterPro" id="IPR045635">
    <property type="entry name" value="DUF6412"/>
</dbReference>
<evidence type="ECO:0000313" key="3">
    <source>
        <dbReference type="Proteomes" id="UP000579945"/>
    </source>
</evidence>
<comment type="caution">
    <text evidence="2">The sequence shown here is derived from an EMBL/GenBank/DDBJ whole genome shotgun (WGS) entry which is preliminary data.</text>
</comment>
<dbReference type="AlphaFoldDB" id="A0A7W5VCS5"/>
<dbReference type="RefSeq" id="WP_183652892.1">
    <property type="nucleotide sequence ID" value="NZ_BAAAXX010000021.1"/>
</dbReference>
<organism evidence="2 3">
    <name type="scientific">Nonomuraea dietziae</name>
    <dbReference type="NCBI Taxonomy" id="65515"/>
    <lineage>
        <taxon>Bacteria</taxon>
        <taxon>Bacillati</taxon>
        <taxon>Actinomycetota</taxon>
        <taxon>Actinomycetes</taxon>
        <taxon>Streptosporangiales</taxon>
        <taxon>Streptosporangiaceae</taxon>
        <taxon>Nonomuraea</taxon>
    </lineage>
</organism>
<evidence type="ECO:0000313" key="2">
    <source>
        <dbReference type="EMBL" id="MBB3729510.1"/>
    </source>
</evidence>
<accession>A0A7W5VCS5</accession>
<name>A0A7W5VCS5_9ACTN</name>
<dbReference type="EMBL" id="JACIBV010000001">
    <property type="protein sequence ID" value="MBB3729510.1"/>
    <property type="molecule type" value="Genomic_DNA"/>
</dbReference>